<protein>
    <recommendedName>
        <fullName evidence="11">Nuclear distribution protein PAC1</fullName>
    </recommendedName>
    <alternativeName>
        <fullName evidence="11">Lissencephaly-1 homolog</fullName>
        <shortName evidence="11">LIS-1</shortName>
    </alternativeName>
    <alternativeName>
        <fullName evidence="11">nudF homolog</fullName>
    </alternativeName>
</protein>
<dbReference type="AlphaFoldDB" id="A0A3G2SAQ4"/>
<proteinExistence type="inferred from homology"/>
<keyword evidence="8 11" id="KW-0175">Coiled coil</keyword>
<dbReference type="GO" id="GO:0070840">
    <property type="term" value="F:dynein complex binding"/>
    <property type="evidence" value="ECO:0007669"/>
    <property type="project" value="UniProtKB-UniRule"/>
</dbReference>
<reference evidence="14 15" key="1">
    <citation type="submission" date="2018-10" db="EMBL/GenBank/DDBJ databases">
        <title>Complete genome sequence of Malassezia restricta CBS 7877.</title>
        <authorList>
            <person name="Morand S.C."/>
            <person name="Bertignac M."/>
            <person name="Iltis A."/>
            <person name="Kolder I."/>
            <person name="Pirovano W."/>
            <person name="Jourdain R."/>
            <person name="Clavaud C."/>
        </authorList>
    </citation>
    <scope>NUCLEOTIDE SEQUENCE [LARGE SCALE GENOMIC DNA]</scope>
    <source>
        <strain evidence="14 15">CBS 7877</strain>
    </source>
</reference>
<evidence type="ECO:0000256" key="11">
    <source>
        <dbReference type="HAMAP-Rule" id="MF_03141"/>
    </source>
</evidence>
<dbReference type="InterPro" id="IPR001680">
    <property type="entry name" value="WD40_rpt"/>
</dbReference>
<sequence>MNSALSDRQRDELHKSLLEYLHTSGFHETFEALKRDASLAAYEPDAKGKYANLLEKKWLSTIRLQKKNMDLSAKVSELEAELQTAPSARRGASVQDWYPRPPARHVLLGHRQPVTSVAFHPRFSLVATASEDSTIKIWDWETGELEQTLKGHTKSIQGIAFDHSGQYIASCSSDLSIKIWDGNNDWKNVRTIHGHEHSVSGIQFMPGDQHIITASRDKTLKIWEVTSGFCSRTLLGHHDWVRAVDVSSDGRWIASASSDQEVRIWDTASGELRHELRGHEHVVECVAFAPSSSYESIQKLLGMRSPDKPEPGRYLASGSRDKTVRIWSQQGQCLRTLSGHDNWVRAVAFSPNGKFLLSVSDDKTMRVWDLSTARCLKAFECHNHFATCMAWGRTHVDTSSSASPESHMQPVNVVATGSVDLGVKIWAP</sequence>
<dbReference type="OrthoDB" id="10264588at2759"/>
<keyword evidence="10 11" id="KW-0131">Cell cycle</keyword>
<organism evidence="14 15">
    <name type="scientific">Malassezia restricta (strain ATCC 96810 / NBRC 103918 / CBS 7877)</name>
    <name type="common">Seborrheic dermatitis infection agent</name>
    <dbReference type="NCBI Taxonomy" id="425264"/>
    <lineage>
        <taxon>Eukaryota</taxon>
        <taxon>Fungi</taxon>
        <taxon>Dikarya</taxon>
        <taxon>Basidiomycota</taxon>
        <taxon>Ustilaginomycotina</taxon>
        <taxon>Malasseziomycetes</taxon>
        <taxon>Malasseziales</taxon>
        <taxon>Malasseziaceae</taxon>
        <taxon>Malassezia</taxon>
    </lineage>
</organism>
<evidence type="ECO:0000256" key="6">
    <source>
        <dbReference type="ARBA" id="ARBA00022737"/>
    </source>
</evidence>
<accession>A0A3G2SAQ4</accession>
<dbReference type="SUPFAM" id="SSF50978">
    <property type="entry name" value="WD40 repeat-like"/>
    <property type="match status" value="1"/>
</dbReference>
<dbReference type="STRING" id="425264.A0A3G2SAQ4"/>
<evidence type="ECO:0000256" key="10">
    <source>
        <dbReference type="ARBA" id="ARBA00023306"/>
    </source>
</evidence>
<gene>
    <name evidence="14" type="primary">PAC1_2</name>
    <name evidence="11" type="synonym">LIS1</name>
    <name evidence="11" type="synonym">PAC1</name>
    <name evidence="14" type="ORF">DNF11_3369</name>
</gene>
<dbReference type="CDD" id="cd00200">
    <property type="entry name" value="WD40"/>
    <property type="match status" value="1"/>
</dbReference>
<dbReference type="Pfam" id="PF24951">
    <property type="entry name" value="LisH_PAC1"/>
    <property type="match status" value="1"/>
</dbReference>
<dbReference type="PIRSF" id="PIRSF037647">
    <property type="entry name" value="Dynein_regulator_Lis1"/>
    <property type="match status" value="1"/>
</dbReference>
<dbReference type="VEuPathDB" id="FungiDB:DNF11_3369"/>
<keyword evidence="9 11" id="KW-0206">Cytoskeleton</keyword>
<keyword evidence="7 11" id="KW-0498">Mitosis</keyword>
<dbReference type="GO" id="GO:0051012">
    <property type="term" value="P:microtubule sliding"/>
    <property type="evidence" value="ECO:0007669"/>
    <property type="project" value="UniProtKB-UniRule"/>
</dbReference>
<keyword evidence="1 11" id="KW-0813">Transport</keyword>
<comment type="subcellular location">
    <subcellularLocation>
        <location evidence="11">Cytoplasm</location>
        <location evidence="11">Cytoskeleton</location>
    </subcellularLocation>
    <subcellularLocation>
        <location evidence="11">Cytoplasm</location>
        <location evidence="11">Cytoskeleton</location>
        <location evidence="11">Spindle pole</location>
    </subcellularLocation>
    <text evidence="11">Localizes to the plus ends of microtubules at the hyphal tip and the mitotic spindle poles.</text>
</comment>
<feature type="repeat" description="WD" evidence="12">
    <location>
        <begin position="107"/>
        <end position="148"/>
    </location>
</feature>
<dbReference type="HAMAP" id="MF_03141">
    <property type="entry name" value="lis1"/>
    <property type="match status" value="1"/>
</dbReference>
<dbReference type="GO" id="GO:0007154">
    <property type="term" value="P:cell communication"/>
    <property type="evidence" value="ECO:0007669"/>
    <property type="project" value="UniProtKB-ARBA"/>
</dbReference>
<keyword evidence="2 11" id="KW-0963">Cytoplasm</keyword>
<evidence type="ECO:0000256" key="2">
    <source>
        <dbReference type="ARBA" id="ARBA00022490"/>
    </source>
</evidence>
<dbReference type="SUPFAM" id="SSF109925">
    <property type="entry name" value="Lissencephaly-1 protein (Lis-1, PAF-AH alpha) N-terminal domain"/>
    <property type="match status" value="1"/>
</dbReference>
<dbReference type="InterPro" id="IPR037190">
    <property type="entry name" value="LIS1_N"/>
</dbReference>
<feature type="repeat" description="WD" evidence="12">
    <location>
        <begin position="149"/>
        <end position="181"/>
    </location>
</feature>
<keyword evidence="4 11" id="KW-0132">Cell division</keyword>
<dbReference type="InterPro" id="IPR017252">
    <property type="entry name" value="Dynein_regulator_LIS1"/>
</dbReference>
<dbReference type="GO" id="GO:0051301">
    <property type="term" value="P:cell division"/>
    <property type="evidence" value="ECO:0007669"/>
    <property type="project" value="UniProtKB-KW"/>
</dbReference>
<dbReference type="InterPro" id="IPR019775">
    <property type="entry name" value="WD40_repeat_CS"/>
</dbReference>
<dbReference type="InterPro" id="IPR056795">
    <property type="entry name" value="PAC1-like_LisH-like_dom"/>
</dbReference>
<dbReference type="GO" id="GO:0000132">
    <property type="term" value="P:establishment of mitotic spindle orientation"/>
    <property type="evidence" value="ECO:0007669"/>
    <property type="project" value="UniProtKB-UniRule"/>
</dbReference>
<keyword evidence="5 11" id="KW-0493">Microtubule</keyword>
<dbReference type="GO" id="GO:0005737">
    <property type="term" value="C:cytoplasm"/>
    <property type="evidence" value="ECO:0007669"/>
    <property type="project" value="UniProtKB-UniRule"/>
</dbReference>
<dbReference type="InterPro" id="IPR006594">
    <property type="entry name" value="LisH"/>
</dbReference>
<comment type="similarity">
    <text evidence="11">Belongs to the WD repeat LIS1/nudF family.</text>
</comment>
<feature type="domain" description="PAC1-like LisH-like dimerisation" evidence="13">
    <location>
        <begin position="7"/>
        <end position="39"/>
    </location>
</feature>
<dbReference type="Pfam" id="PF00400">
    <property type="entry name" value="WD40"/>
    <property type="match status" value="6"/>
</dbReference>
<comment type="domain">
    <text evidence="11">Dimerization mediated by the LisH domain may be required to activate dynein.</text>
</comment>
<dbReference type="Gene3D" id="2.130.10.10">
    <property type="entry name" value="YVTN repeat-like/Quinoprotein amine dehydrogenase"/>
    <property type="match status" value="1"/>
</dbReference>
<feature type="repeat" description="WD" evidence="12">
    <location>
        <begin position="312"/>
        <end position="328"/>
    </location>
</feature>
<feature type="repeat" description="WD" evidence="12">
    <location>
        <begin position="337"/>
        <end position="378"/>
    </location>
</feature>
<dbReference type="PANTHER" id="PTHR19848:SF8">
    <property type="entry name" value="F-BOX AND WD REPEAT DOMAIN CONTAINING 7"/>
    <property type="match status" value="1"/>
</dbReference>
<dbReference type="InterPro" id="IPR015943">
    <property type="entry name" value="WD40/YVTN_repeat-like_dom_sf"/>
</dbReference>
<dbReference type="GO" id="GO:0000922">
    <property type="term" value="C:spindle pole"/>
    <property type="evidence" value="ECO:0007669"/>
    <property type="project" value="UniProtKB-SubCell"/>
</dbReference>
<dbReference type="EMBL" id="CP033153">
    <property type="protein sequence ID" value="AYO44319.1"/>
    <property type="molecule type" value="Genomic_DNA"/>
</dbReference>
<dbReference type="InterPro" id="IPR036322">
    <property type="entry name" value="WD40_repeat_dom_sf"/>
</dbReference>
<dbReference type="FunFam" id="2.130.10.10:FF:000342">
    <property type="entry name" value="Nuclear distribution protein PAC1"/>
    <property type="match status" value="1"/>
</dbReference>
<dbReference type="SMART" id="SM00320">
    <property type="entry name" value="WD40"/>
    <property type="match status" value="7"/>
</dbReference>
<keyword evidence="15" id="KW-1185">Reference proteome</keyword>
<evidence type="ECO:0000256" key="5">
    <source>
        <dbReference type="ARBA" id="ARBA00022701"/>
    </source>
</evidence>
<feature type="repeat" description="WD" evidence="12">
    <location>
        <begin position="234"/>
        <end position="275"/>
    </location>
</feature>
<dbReference type="InterPro" id="IPR020472">
    <property type="entry name" value="WD40_PAC1"/>
</dbReference>
<dbReference type="Gene3D" id="1.20.960.30">
    <property type="match status" value="1"/>
</dbReference>
<dbReference type="GO" id="GO:0023052">
    <property type="term" value="P:signaling"/>
    <property type="evidence" value="ECO:0007669"/>
    <property type="project" value="UniProtKB-ARBA"/>
</dbReference>
<name>A0A3G2SAQ4_MALR7</name>
<evidence type="ECO:0000256" key="3">
    <source>
        <dbReference type="ARBA" id="ARBA00022574"/>
    </source>
</evidence>
<evidence type="ECO:0000256" key="12">
    <source>
        <dbReference type="PROSITE-ProRule" id="PRU00221"/>
    </source>
</evidence>
<dbReference type="GO" id="GO:0005874">
    <property type="term" value="C:microtubule"/>
    <property type="evidence" value="ECO:0007669"/>
    <property type="project" value="UniProtKB-KW"/>
</dbReference>
<evidence type="ECO:0000313" key="15">
    <source>
        <dbReference type="Proteomes" id="UP000269793"/>
    </source>
</evidence>
<evidence type="ECO:0000256" key="9">
    <source>
        <dbReference type="ARBA" id="ARBA00023212"/>
    </source>
</evidence>
<evidence type="ECO:0000256" key="1">
    <source>
        <dbReference type="ARBA" id="ARBA00022448"/>
    </source>
</evidence>
<dbReference type="PANTHER" id="PTHR19848">
    <property type="entry name" value="WD40 REPEAT PROTEIN"/>
    <property type="match status" value="1"/>
</dbReference>
<dbReference type="GO" id="GO:0005875">
    <property type="term" value="C:microtubule associated complex"/>
    <property type="evidence" value="ECO:0007669"/>
    <property type="project" value="UniProtKB-UniRule"/>
</dbReference>
<comment type="function">
    <text evidence="11">Positively regulates the activity of the minus-end directed microtubule motor protein dynein. May enhance dynein-mediated microtubule sliding by targeting dynein to the microtubule plus end. Required for nuclear migration during vegetative growth as well as development. Required for retrograde early endosome (EE) transport from the hyphal tip. Required for localization of dynein to the mitotic spindle poles. Recruits additional proteins to the dynein complex at SPBs.</text>
</comment>
<keyword evidence="3 12" id="KW-0853">WD repeat</keyword>
<evidence type="ECO:0000313" key="14">
    <source>
        <dbReference type="EMBL" id="AYO44319.1"/>
    </source>
</evidence>
<evidence type="ECO:0000256" key="4">
    <source>
        <dbReference type="ARBA" id="ARBA00022618"/>
    </source>
</evidence>
<dbReference type="Proteomes" id="UP000269793">
    <property type="component" value="Chromosome VI"/>
</dbReference>
<dbReference type="PROSITE" id="PS50082">
    <property type="entry name" value="WD_REPEATS_2"/>
    <property type="match status" value="6"/>
</dbReference>
<evidence type="ECO:0000256" key="7">
    <source>
        <dbReference type="ARBA" id="ARBA00022776"/>
    </source>
</evidence>
<dbReference type="PROSITE" id="PS00678">
    <property type="entry name" value="WD_REPEATS_1"/>
    <property type="match status" value="3"/>
</dbReference>
<dbReference type="FunFam" id="1.20.960.30:FF:000002">
    <property type="entry name" value="Platelet-activating factor acetylhydrolase ib"/>
    <property type="match status" value="1"/>
</dbReference>
<comment type="subunit">
    <text evidence="11">Self-associates. Interacts with NDL1 and dynein.</text>
</comment>
<evidence type="ECO:0000259" key="13">
    <source>
        <dbReference type="Pfam" id="PF24951"/>
    </source>
</evidence>
<keyword evidence="6" id="KW-0677">Repeat</keyword>
<dbReference type="PROSITE" id="PS50294">
    <property type="entry name" value="WD_REPEATS_REGION"/>
    <property type="match status" value="5"/>
</dbReference>
<evidence type="ECO:0000256" key="8">
    <source>
        <dbReference type="ARBA" id="ARBA00023054"/>
    </source>
</evidence>
<dbReference type="PROSITE" id="PS50896">
    <property type="entry name" value="LISH"/>
    <property type="match status" value="1"/>
</dbReference>
<feature type="repeat" description="WD" evidence="12">
    <location>
        <begin position="192"/>
        <end position="233"/>
    </location>
</feature>
<dbReference type="PRINTS" id="PR00320">
    <property type="entry name" value="GPROTEINBRPT"/>
</dbReference>